<sequence length="56" mass="6295">MDALLYRDLPTLLVLSIALVIVAYGFRKPARINRWEGAALLTIFCGYQFSLYLSAS</sequence>
<keyword evidence="1" id="KW-1133">Transmembrane helix</keyword>
<dbReference type="EMBL" id="CAADFX010000098">
    <property type="protein sequence ID" value="VFK59270.1"/>
    <property type="molecule type" value="Genomic_DNA"/>
</dbReference>
<keyword evidence="1" id="KW-0472">Membrane</keyword>
<evidence type="ECO:0000256" key="1">
    <source>
        <dbReference type="SAM" id="Phobius"/>
    </source>
</evidence>
<feature type="transmembrane region" description="Helical" evidence="1">
    <location>
        <begin position="6"/>
        <end position="26"/>
    </location>
</feature>
<reference evidence="2" key="1">
    <citation type="submission" date="2019-02" db="EMBL/GenBank/DDBJ databases">
        <authorList>
            <person name="Gruber-Vodicka R. H."/>
            <person name="Seah K. B. B."/>
        </authorList>
    </citation>
    <scope>NUCLEOTIDE SEQUENCE</scope>
    <source>
        <strain evidence="2">BECK_BY1</strain>
    </source>
</reference>
<gene>
    <name evidence="2" type="ORF">BECKTUN1418D_GA0071000_109813</name>
</gene>
<dbReference type="AlphaFoldDB" id="A0A450ZZR2"/>
<name>A0A450ZZR2_9GAMM</name>
<organism evidence="2">
    <name type="scientific">Candidatus Kentrum sp. TUN</name>
    <dbReference type="NCBI Taxonomy" id="2126343"/>
    <lineage>
        <taxon>Bacteria</taxon>
        <taxon>Pseudomonadati</taxon>
        <taxon>Pseudomonadota</taxon>
        <taxon>Gammaproteobacteria</taxon>
        <taxon>Candidatus Kentrum</taxon>
    </lineage>
</organism>
<accession>A0A450ZZR2</accession>
<keyword evidence="1" id="KW-0812">Transmembrane</keyword>
<proteinExistence type="predicted"/>
<evidence type="ECO:0000313" key="2">
    <source>
        <dbReference type="EMBL" id="VFK59270.1"/>
    </source>
</evidence>
<protein>
    <submittedName>
        <fullName evidence="2">Uncharacterized protein</fullName>
    </submittedName>
</protein>